<name>A0A3P7MWQ6_CYLGO</name>
<accession>A0A3P7MWQ6</accession>
<evidence type="ECO:0000256" key="1">
    <source>
        <dbReference type="SAM" id="Coils"/>
    </source>
</evidence>
<evidence type="ECO:0000313" key="3">
    <source>
        <dbReference type="Proteomes" id="UP000271889"/>
    </source>
</evidence>
<keyword evidence="3" id="KW-1185">Reference proteome</keyword>
<evidence type="ECO:0000313" key="2">
    <source>
        <dbReference type="EMBL" id="VDN34225.1"/>
    </source>
</evidence>
<protein>
    <submittedName>
        <fullName evidence="2">Uncharacterized protein</fullName>
    </submittedName>
</protein>
<reference evidence="2 3" key="1">
    <citation type="submission" date="2018-11" db="EMBL/GenBank/DDBJ databases">
        <authorList>
            <consortium name="Pathogen Informatics"/>
        </authorList>
    </citation>
    <scope>NUCLEOTIDE SEQUENCE [LARGE SCALE GENOMIC DNA]</scope>
</reference>
<sequence>MLLVKECEEKTKELEQLNSSFATSRKEFESLQQELASTKAELAAANERLAEAAEAKRAKVTLSRIREEKAVADEKFQKAIAEKAAIEKQLQENDSKKNETLAALQNVTHLLTSAMYDLEDFLLQAKNTLAIFENEKALLRSEVDQLKVQLETMELKHSEEISGNQK</sequence>
<feature type="non-terminal residue" evidence="2">
    <location>
        <position position="166"/>
    </location>
</feature>
<dbReference type="Proteomes" id="UP000271889">
    <property type="component" value="Unassembled WGS sequence"/>
</dbReference>
<organism evidence="2 3">
    <name type="scientific">Cylicostephanus goldi</name>
    <name type="common">Nematode worm</name>
    <dbReference type="NCBI Taxonomy" id="71465"/>
    <lineage>
        <taxon>Eukaryota</taxon>
        <taxon>Metazoa</taxon>
        <taxon>Ecdysozoa</taxon>
        <taxon>Nematoda</taxon>
        <taxon>Chromadorea</taxon>
        <taxon>Rhabditida</taxon>
        <taxon>Rhabditina</taxon>
        <taxon>Rhabditomorpha</taxon>
        <taxon>Strongyloidea</taxon>
        <taxon>Strongylidae</taxon>
        <taxon>Cylicostephanus</taxon>
    </lineage>
</organism>
<keyword evidence="1" id="KW-0175">Coiled coil</keyword>
<gene>
    <name evidence="2" type="ORF">CGOC_LOCUS12572</name>
</gene>
<dbReference type="AlphaFoldDB" id="A0A3P7MWQ6"/>
<proteinExistence type="predicted"/>
<dbReference type="EMBL" id="UYRV01124201">
    <property type="protein sequence ID" value="VDN34225.1"/>
    <property type="molecule type" value="Genomic_DNA"/>
</dbReference>
<feature type="coiled-coil region" evidence="1">
    <location>
        <begin position="7"/>
        <end position="59"/>
    </location>
</feature>
<feature type="coiled-coil region" evidence="1">
    <location>
        <begin position="122"/>
        <end position="156"/>
    </location>
</feature>